<protein>
    <submittedName>
        <fullName evidence="1">SDR family NAD(P)-dependent oxidoreductase</fullName>
    </submittedName>
</protein>
<dbReference type="PRINTS" id="PR00081">
    <property type="entry name" value="GDHRDH"/>
</dbReference>
<name>A0A9E5MPU1_9GAMM</name>
<dbReference type="PANTHER" id="PTHR43544">
    <property type="entry name" value="SHORT-CHAIN DEHYDROGENASE/REDUCTASE"/>
    <property type="match status" value="1"/>
</dbReference>
<accession>A0A9E5MPU1</accession>
<reference evidence="1" key="1">
    <citation type="submission" date="2020-03" db="EMBL/GenBank/DDBJ databases">
        <authorList>
            <person name="Guo F."/>
        </authorList>
    </citation>
    <scope>NUCLEOTIDE SEQUENCE</scope>
    <source>
        <strain evidence="1">JCM 30134</strain>
    </source>
</reference>
<dbReference type="Gene3D" id="3.40.50.720">
    <property type="entry name" value="NAD(P)-binding Rossmann-like Domain"/>
    <property type="match status" value="1"/>
</dbReference>
<sequence>MTPPAALVIGANGGIGRALVGELLPHYQVVAISRTAIDLEHPRLQCLEGGSTEEDIEQLLQQLAHLQGRITRVVICIGVLHQSEPHPMMPEKRLEDVNIQQLMHSAHVNTILPALWVAKLLPLAKGSQPCVMAVLSARVGSIGDNRLGGWYSYRSSKAALNMFLKTAAIEYSRRANNVKLLAFHPGTTDTDLSKPFQANVPRDKLFTPAFVARQLIGIMDGLSADGELSYLDWQGQPIVW</sequence>
<organism evidence="1 2">
    <name type="scientific">Pseudomaricurvus hydrocarbonicus</name>
    <dbReference type="NCBI Taxonomy" id="1470433"/>
    <lineage>
        <taxon>Bacteria</taxon>
        <taxon>Pseudomonadati</taxon>
        <taxon>Pseudomonadota</taxon>
        <taxon>Gammaproteobacteria</taxon>
        <taxon>Cellvibrionales</taxon>
        <taxon>Cellvibrionaceae</taxon>
        <taxon>Pseudomaricurvus</taxon>
    </lineage>
</organism>
<dbReference type="InterPro" id="IPR051468">
    <property type="entry name" value="Fungal_SecMetab_SDRs"/>
</dbReference>
<dbReference type="SUPFAM" id="SSF51735">
    <property type="entry name" value="NAD(P)-binding Rossmann-fold domains"/>
    <property type="match status" value="1"/>
</dbReference>
<proteinExistence type="predicted"/>
<comment type="caution">
    <text evidence="1">The sequence shown here is derived from an EMBL/GenBank/DDBJ whole genome shotgun (WGS) entry which is preliminary data.</text>
</comment>
<dbReference type="AlphaFoldDB" id="A0A9E5MPU1"/>
<dbReference type="RefSeq" id="WP_167192123.1">
    <property type="nucleotide sequence ID" value="NZ_JAAONZ010000027.1"/>
</dbReference>
<evidence type="ECO:0000313" key="2">
    <source>
        <dbReference type="Proteomes" id="UP000787472"/>
    </source>
</evidence>
<gene>
    <name evidence="1" type="ORF">G8770_22210</name>
</gene>
<dbReference type="InterPro" id="IPR036291">
    <property type="entry name" value="NAD(P)-bd_dom_sf"/>
</dbReference>
<dbReference type="GO" id="GO:0005737">
    <property type="term" value="C:cytoplasm"/>
    <property type="evidence" value="ECO:0007669"/>
    <property type="project" value="TreeGrafter"/>
</dbReference>
<evidence type="ECO:0000313" key="1">
    <source>
        <dbReference type="EMBL" id="NHO68274.1"/>
    </source>
</evidence>
<keyword evidence="2" id="KW-1185">Reference proteome</keyword>
<dbReference type="GO" id="GO:0016491">
    <property type="term" value="F:oxidoreductase activity"/>
    <property type="evidence" value="ECO:0007669"/>
    <property type="project" value="TreeGrafter"/>
</dbReference>
<dbReference type="Pfam" id="PF00106">
    <property type="entry name" value="adh_short"/>
    <property type="match status" value="1"/>
</dbReference>
<dbReference type="EMBL" id="JAAONZ010000027">
    <property type="protein sequence ID" value="NHO68274.1"/>
    <property type="molecule type" value="Genomic_DNA"/>
</dbReference>
<dbReference type="PANTHER" id="PTHR43544:SF12">
    <property type="entry name" value="NAD(P)-BINDING ROSSMANN-FOLD SUPERFAMILY PROTEIN"/>
    <property type="match status" value="1"/>
</dbReference>
<dbReference type="Proteomes" id="UP000787472">
    <property type="component" value="Unassembled WGS sequence"/>
</dbReference>
<dbReference type="InterPro" id="IPR002347">
    <property type="entry name" value="SDR_fam"/>
</dbReference>